<organism evidence="2">
    <name type="scientific">viral metagenome</name>
    <dbReference type="NCBI Taxonomy" id="1070528"/>
    <lineage>
        <taxon>unclassified sequences</taxon>
        <taxon>metagenomes</taxon>
        <taxon>organismal metagenomes</taxon>
    </lineage>
</organism>
<dbReference type="EMBL" id="MN740004">
    <property type="protein sequence ID" value="QHT82861.1"/>
    <property type="molecule type" value="Genomic_DNA"/>
</dbReference>
<evidence type="ECO:0000256" key="1">
    <source>
        <dbReference type="SAM" id="MobiDB-lite"/>
    </source>
</evidence>
<evidence type="ECO:0000313" key="2">
    <source>
        <dbReference type="EMBL" id="QHT82861.1"/>
    </source>
</evidence>
<accession>A0A6C0HQA1</accession>
<name>A0A6C0HQA1_9ZZZZ</name>
<protein>
    <submittedName>
        <fullName evidence="2">Uncharacterized protein</fullName>
    </submittedName>
</protein>
<sequence>MGKRQNKKTTRKHNTRRKIKGGLKQKNQALTSWQCVYKMISNPGARLSKIAFSSLKGFIFRLDVPQIPENSEFFGLNNSGTDFTKPIYSLIFKFAIIGEDADDSELPNLVIPGDKTYNGTPLPDGRNKETEDLTSFKIEADIQQKIYTATVTPTANPISLAVVDFSTFNTIDIEDESASETLLRTLLTKSDSDTATRMLNYLITNVTPGRTLGLMTMELANPEFRELNSVTDDAAYYADCKYGLAQLFVLFAKLKTINYDCHMGNILGSTLPPVAGGGSDERAVLIDFGRTINLTKPRLFPSHAGEIMEKYNVFSGSNFQKDLSEIIGYRITDFYVSRDTPEAVVIDRMQKVIKFISYLDYATNTTYFNMDPAIGFDRPQLIALLDYIYGDGVISRGWIATNKETIRKSFEMNHHARGIYASLIPLIRSITEAPLGVANRLSSSAIQGMMDSGRIFSVKPRVSYDRSNVADWIVVEEPQVSSFVTTRSKAAAVPIAEKYAIPTRSRAGDFSGGKSRRQTKQTKQKKHKTNKTRRY</sequence>
<feature type="region of interest" description="Disordered" evidence="1">
    <location>
        <begin position="504"/>
        <end position="535"/>
    </location>
</feature>
<reference evidence="2" key="1">
    <citation type="journal article" date="2020" name="Nature">
        <title>Giant virus diversity and host interactions through global metagenomics.</title>
        <authorList>
            <person name="Schulz F."/>
            <person name="Roux S."/>
            <person name="Paez-Espino D."/>
            <person name="Jungbluth S."/>
            <person name="Walsh D.A."/>
            <person name="Denef V.J."/>
            <person name="McMahon K.D."/>
            <person name="Konstantinidis K.T."/>
            <person name="Eloe-Fadrosh E.A."/>
            <person name="Kyrpides N.C."/>
            <person name="Woyke T."/>
        </authorList>
    </citation>
    <scope>NUCLEOTIDE SEQUENCE</scope>
    <source>
        <strain evidence="2">GVMAG-M-3300023184-165</strain>
    </source>
</reference>
<feature type="compositionally biased region" description="Basic residues" evidence="1">
    <location>
        <begin position="514"/>
        <end position="535"/>
    </location>
</feature>
<dbReference type="AlphaFoldDB" id="A0A6C0HQA1"/>
<feature type="region of interest" description="Disordered" evidence="1">
    <location>
        <begin position="1"/>
        <end position="23"/>
    </location>
</feature>
<proteinExistence type="predicted"/>